<sequence>MAVIPTPTTHLARLASRSESSPSPECTTAVPGKYGRVDDYSACNAYYTYDPSFAAAVLFTVLFGILTISHTTQAFWYKKRFIWVVITGALFELTSFVCRTLGSRNQQNVGLATASQLLFLLAPLWINAFVYMTFGRLVHFFHPDRRCAGLKAPSIAKYFVWADIASFLVQGAGGSMLNPGNGADAQKIGLKVYMAGVGVQEGFIVRIIFRLVEFTKGFEPGNPMLFNEAYVYCLDASPMCLALLLLSVIHPGRVLVGPESEFPQLSRKEKKTMEQEKKALRREKKEEKRKYVKRQLFHLSSVKM</sequence>
<evidence type="ECO:0000256" key="2">
    <source>
        <dbReference type="ARBA" id="ARBA00022692"/>
    </source>
</evidence>
<evidence type="ECO:0000256" key="6">
    <source>
        <dbReference type="SAM" id="Phobius"/>
    </source>
</evidence>
<feature type="transmembrane region" description="Helical" evidence="6">
    <location>
        <begin position="114"/>
        <end position="134"/>
    </location>
</feature>
<dbReference type="GO" id="GO:0016020">
    <property type="term" value="C:membrane"/>
    <property type="evidence" value="ECO:0007669"/>
    <property type="project" value="UniProtKB-SubCell"/>
</dbReference>
<keyword evidence="8" id="KW-1185">Reference proteome</keyword>
<dbReference type="Pfam" id="PF04479">
    <property type="entry name" value="RTA1"/>
    <property type="match status" value="2"/>
</dbReference>
<organism evidence="7 8">
    <name type="scientific">Didymella pomorum</name>
    <dbReference type="NCBI Taxonomy" id="749634"/>
    <lineage>
        <taxon>Eukaryota</taxon>
        <taxon>Fungi</taxon>
        <taxon>Dikarya</taxon>
        <taxon>Ascomycota</taxon>
        <taxon>Pezizomycotina</taxon>
        <taxon>Dothideomycetes</taxon>
        <taxon>Pleosporomycetidae</taxon>
        <taxon>Pleosporales</taxon>
        <taxon>Pleosporineae</taxon>
        <taxon>Didymellaceae</taxon>
        <taxon>Didymella</taxon>
    </lineage>
</organism>
<keyword evidence="4 6" id="KW-0472">Membrane</keyword>
<dbReference type="PANTHER" id="PTHR31465">
    <property type="entry name" value="PROTEIN RTA1-RELATED"/>
    <property type="match status" value="1"/>
</dbReference>
<evidence type="ECO:0000256" key="5">
    <source>
        <dbReference type="SAM" id="MobiDB-lite"/>
    </source>
</evidence>
<dbReference type="PANTHER" id="PTHR31465:SF15">
    <property type="entry name" value="LIPID TRANSPORTER ATNI-RELATED"/>
    <property type="match status" value="1"/>
</dbReference>
<reference evidence="7" key="1">
    <citation type="submission" date="2022-10" db="EMBL/GenBank/DDBJ databases">
        <title>Tapping the CABI collections for fungal endophytes: first genome assemblies for Collariella, Neodidymelliopsis, Ascochyta clinopodiicola, Didymella pomorum, Didymosphaeria variabile, Neocosmospora piperis and Neocucurbitaria cava.</title>
        <authorList>
            <person name="Hill R."/>
        </authorList>
    </citation>
    <scope>NUCLEOTIDE SEQUENCE</scope>
    <source>
        <strain evidence="7">IMI 355091</strain>
    </source>
</reference>
<gene>
    <name evidence="7" type="ORF">N0V91_008172</name>
</gene>
<dbReference type="InterPro" id="IPR007568">
    <property type="entry name" value="RTA1"/>
</dbReference>
<evidence type="ECO:0000313" key="8">
    <source>
        <dbReference type="Proteomes" id="UP001140510"/>
    </source>
</evidence>
<keyword evidence="2 6" id="KW-0812">Transmembrane</keyword>
<feature type="region of interest" description="Disordered" evidence="5">
    <location>
        <begin position="265"/>
        <end position="287"/>
    </location>
</feature>
<feature type="transmembrane region" description="Helical" evidence="6">
    <location>
        <begin position="52"/>
        <end position="69"/>
    </location>
</feature>
<evidence type="ECO:0000256" key="1">
    <source>
        <dbReference type="ARBA" id="ARBA00004141"/>
    </source>
</evidence>
<feature type="compositionally biased region" description="Basic and acidic residues" evidence="5">
    <location>
        <begin position="271"/>
        <end position="287"/>
    </location>
</feature>
<evidence type="ECO:0000256" key="3">
    <source>
        <dbReference type="ARBA" id="ARBA00022989"/>
    </source>
</evidence>
<feature type="transmembrane region" description="Helical" evidence="6">
    <location>
        <begin position="81"/>
        <end position="102"/>
    </location>
</feature>
<evidence type="ECO:0000313" key="7">
    <source>
        <dbReference type="EMBL" id="KAJ4401150.1"/>
    </source>
</evidence>
<name>A0A9W8Z9P5_9PLEO</name>
<dbReference type="EMBL" id="JAPEVA010000078">
    <property type="protein sequence ID" value="KAJ4401150.1"/>
    <property type="molecule type" value="Genomic_DNA"/>
</dbReference>
<keyword evidence="3 6" id="KW-1133">Transmembrane helix</keyword>
<dbReference type="AlphaFoldDB" id="A0A9W8Z9P5"/>
<comment type="caution">
    <text evidence="7">The sequence shown here is derived from an EMBL/GenBank/DDBJ whole genome shotgun (WGS) entry which is preliminary data.</text>
</comment>
<protein>
    <submittedName>
        <fullName evidence="7">Uncharacterized protein</fullName>
    </submittedName>
</protein>
<comment type="subcellular location">
    <subcellularLocation>
        <location evidence="1">Membrane</location>
        <topology evidence="1">Multi-pass membrane protein</topology>
    </subcellularLocation>
</comment>
<dbReference type="Proteomes" id="UP001140510">
    <property type="component" value="Unassembled WGS sequence"/>
</dbReference>
<evidence type="ECO:0000256" key="4">
    <source>
        <dbReference type="ARBA" id="ARBA00023136"/>
    </source>
</evidence>
<proteinExistence type="predicted"/>
<accession>A0A9W8Z9P5</accession>
<dbReference type="OrthoDB" id="5384040at2759"/>